<sequence>MKDMATTHSSPGLSPPRERALLPPHTHAPSDSPVGEDTSSHMRLFLGLPSSVWALLGMEFVERLGYYTVAFSLFTYCTVMLRTGPAAANALMNIVYMLVPAAAFLASGVADSRAGRPHVLATALAVYTASLFLLCVSATPSLYTAFPLDASGASKVLFAVALLGFSAGYGSMKVCTNPIMADCVVLHYRNALIGSPAVIDGVNEEAEESAPRTADLPTQEMTSFPGAACEGLAVNIAAKMSDAPKYDSSQYGSTPNTEATMSLCEEEHMKAALSHLFVYAYWMGNIGGLVGSFVGPLMRNLDSHRLVQGNEEHTTGYYYSFLLAALSVGLGGGFLYWCFAWLPRNAPAPKFVLVRVTVRALQNRWAVLRGKARIVSDSRGGTWDPHDWLDYARGKLQFVSSETEGVSAAYHAVPHETAAASEWSTSAVCCPSNSTYIADIDVDAADTSLWVEDCRATLRMCKAFVALPIYWLICNQFSTNLMYQAAALDMPLAVPVELFNNINTITMLLFLVLWDQWLLPRVLRNRVPSACLRILVGFGFMCVSMLWCGFLQRSINSRGYYEGEDHYVLREGQRKLSAGWLVMPYILQGFASAFVDPTVVEVACSDAPERMKGTMMGLYWVASSMSGFLGFVLSPVMKPQNAAFLFFAFAIAQMAVSVLFYIINCSR</sequence>
<dbReference type="AlphaFoldDB" id="A0A640KPY7"/>
<feature type="transmembrane region" description="Helical" evidence="7">
    <location>
        <begin position="643"/>
        <end position="663"/>
    </location>
</feature>
<dbReference type="PANTHER" id="PTHR11654">
    <property type="entry name" value="OLIGOPEPTIDE TRANSPORTER-RELATED"/>
    <property type="match status" value="1"/>
</dbReference>
<dbReference type="EMBL" id="BLBS01000050">
    <property type="protein sequence ID" value="GET91810.1"/>
    <property type="molecule type" value="Genomic_DNA"/>
</dbReference>
<feature type="transmembrane region" description="Helical" evidence="7">
    <location>
        <begin position="317"/>
        <end position="342"/>
    </location>
</feature>
<feature type="transmembrane region" description="Helical" evidence="7">
    <location>
        <begin position="276"/>
        <end position="297"/>
    </location>
</feature>
<proteinExistence type="inferred from homology"/>
<name>A0A640KPY7_LEITA</name>
<accession>A0A640KPY7</accession>
<feature type="transmembrane region" description="Helical" evidence="7">
    <location>
        <begin position="616"/>
        <end position="637"/>
    </location>
</feature>
<dbReference type="InterPro" id="IPR036259">
    <property type="entry name" value="MFS_trans_sf"/>
</dbReference>
<dbReference type="Proteomes" id="UP000419144">
    <property type="component" value="Unassembled WGS sequence"/>
</dbReference>
<feature type="compositionally biased region" description="Polar residues" evidence="6">
    <location>
        <begin position="1"/>
        <end position="12"/>
    </location>
</feature>
<dbReference type="SUPFAM" id="SSF103473">
    <property type="entry name" value="MFS general substrate transporter"/>
    <property type="match status" value="2"/>
</dbReference>
<gene>
    <name evidence="8" type="ORF">LtaPh_3307700</name>
</gene>
<comment type="similarity">
    <text evidence="2">Belongs to the major facilitator superfamily. Proton-dependent oligopeptide transporter (POT/PTR) (TC 2.A.17) family.</text>
</comment>
<feature type="transmembrane region" description="Helical" evidence="7">
    <location>
        <begin position="87"/>
        <end position="107"/>
    </location>
</feature>
<dbReference type="VEuPathDB" id="TriTrypDB:LtaPh_3307700"/>
<evidence type="ECO:0000313" key="8">
    <source>
        <dbReference type="EMBL" id="GET91810.1"/>
    </source>
</evidence>
<protein>
    <recommendedName>
        <fullName evidence="10">POT family protein</fullName>
    </recommendedName>
</protein>
<evidence type="ECO:0000256" key="1">
    <source>
        <dbReference type="ARBA" id="ARBA00004141"/>
    </source>
</evidence>
<dbReference type="Pfam" id="PF00854">
    <property type="entry name" value="PTR2"/>
    <property type="match status" value="1"/>
</dbReference>
<feature type="transmembrane region" description="Helical" evidence="7">
    <location>
        <begin position="119"/>
        <end position="146"/>
    </location>
</feature>
<organism evidence="8 9">
    <name type="scientific">Leishmania tarentolae</name>
    <name type="common">Sauroleishmania tarentolae</name>
    <dbReference type="NCBI Taxonomy" id="5689"/>
    <lineage>
        <taxon>Eukaryota</taxon>
        <taxon>Discoba</taxon>
        <taxon>Euglenozoa</taxon>
        <taxon>Kinetoplastea</taxon>
        <taxon>Metakinetoplastina</taxon>
        <taxon>Trypanosomatida</taxon>
        <taxon>Trypanosomatidae</taxon>
        <taxon>Leishmaniinae</taxon>
        <taxon>Leishmania</taxon>
        <taxon>lizard Leishmania</taxon>
    </lineage>
</organism>
<keyword evidence="4 7" id="KW-1133">Transmembrane helix</keyword>
<dbReference type="GO" id="GO:0022857">
    <property type="term" value="F:transmembrane transporter activity"/>
    <property type="evidence" value="ECO:0007669"/>
    <property type="project" value="InterPro"/>
</dbReference>
<dbReference type="OrthoDB" id="205993at2759"/>
<keyword evidence="9" id="KW-1185">Reference proteome</keyword>
<feature type="transmembrane region" description="Helical" evidence="7">
    <location>
        <begin position="498"/>
        <end position="518"/>
    </location>
</feature>
<evidence type="ECO:0000256" key="6">
    <source>
        <dbReference type="SAM" id="MobiDB-lite"/>
    </source>
</evidence>
<dbReference type="Gene3D" id="1.20.1250.20">
    <property type="entry name" value="MFS general substrate transporter like domains"/>
    <property type="match status" value="1"/>
</dbReference>
<feature type="transmembrane region" description="Helical" evidence="7">
    <location>
        <begin position="152"/>
        <end position="170"/>
    </location>
</feature>
<keyword evidence="3 7" id="KW-0812">Transmembrane</keyword>
<evidence type="ECO:0000256" key="5">
    <source>
        <dbReference type="ARBA" id="ARBA00023136"/>
    </source>
</evidence>
<comment type="caution">
    <text evidence="8">The sequence shown here is derived from an EMBL/GenBank/DDBJ whole genome shotgun (WGS) entry which is preliminary data.</text>
</comment>
<feature type="transmembrane region" description="Helical" evidence="7">
    <location>
        <begin position="530"/>
        <end position="552"/>
    </location>
</feature>
<evidence type="ECO:0008006" key="10">
    <source>
        <dbReference type="Google" id="ProtNLM"/>
    </source>
</evidence>
<evidence type="ECO:0000256" key="3">
    <source>
        <dbReference type="ARBA" id="ARBA00022692"/>
    </source>
</evidence>
<dbReference type="InterPro" id="IPR000109">
    <property type="entry name" value="POT_fam"/>
</dbReference>
<evidence type="ECO:0000313" key="9">
    <source>
        <dbReference type="Proteomes" id="UP000419144"/>
    </source>
</evidence>
<feature type="region of interest" description="Disordered" evidence="6">
    <location>
        <begin position="1"/>
        <end position="36"/>
    </location>
</feature>
<evidence type="ECO:0000256" key="7">
    <source>
        <dbReference type="SAM" id="Phobius"/>
    </source>
</evidence>
<evidence type="ECO:0000256" key="2">
    <source>
        <dbReference type="ARBA" id="ARBA00005982"/>
    </source>
</evidence>
<feature type="transmembrane region" description="Helical" evidence="7">
    <location>
        <begin position="64"/>
        <end position="81"/>
    </location>
</feature>
<comment type="subcellular location">
    <subcellularLocation>
        <location evidence="1">Membrane</location>
        <topology evidence="1">Multi-pass membrane protein</topology>
    </subcellularLocation>
</comment>
<evidence type="ECO:0000256" key="4">
    <source>
        <dbReference type="ARBA" id="ARBA00022989"/>
    </source>
</evidence>
<keyword evidence="5 7" id="KW-0472">Membrane</keyword>
<reference evidence="8" key="1">
    <citation type="submission" date="2019-11" db="EMBL/GenBank/DDBJ databases">
        <title>Leishmania tarentolae CDS.</title>
        <authorList>
            <person name="Goto Y."/>
            <person name="Yamagishi J."/>
        </authorList>
    </citation>
    <scope>NUCLEOTIDE SEQUENCE [LARGE SCALE GENOMIC DNA]</scope>
    <source>
        <strain evidence="8">Parrot Tar II</strain>
    </source>
</reference>
<dbReference type="GO" id="GO:0016020">
    <property type="term" value="C:membrane"/>
    <property type="evidence" value="ECO:0007669"/>
    <property type="project" value="UniProtKB-SubCell"/>
</dbReference>